<dbReference type="HAMAP" id="MF_02078">
    <property type="entry name" value="MurJ_MviN"/>
    <property type="match status" value="1"/>
</dbReference>
<dbReference type="PANTHER" id="PTHR47019:SF1">
    <property type="entry name" value="LIPID II FLIPPASE MURJ"/>
    <property type="match status" value="1"/>
</dbReference>
<dbReference type="GO" id="GO:0005886">
    <property type="term" value="C:plasma membrane"/>
    <property type="evidence" value="ECO:0007669"/>
    <property type="project" value="UniProtKB-SubCell"/>
</dbReference>
<keyword evidence="10 11" id="KW-0961">Cell wall biogenesis/degradation</keyword>
<comment type="caution">
    <text evidence="12">The sequence shown here is derived from an EMBL/GenBank/DDBJ whole genome shotgun (WGS) entry which is preliminary data.</text>
</comment>
<dbReference type="Proteomes" id="UP000680158">
    <property type="component" value="Unassembled WGS sequence"/>
</dbReference>
<feature type="transmembrane region" description="Helical" evidence="10">
    <location>
        <begin position="359"/>
        <end position="379"/>
    </location>
</feature>
<dbReference type="GO" id="GO:0008360">
    <property type="term" value="P:regulation of cell shape"/>
    <property type="evidence" value="ECO:0007669"/>
    <property type="project" value="UniProtKB-UniRule"/>
</dbReference>
<comment type="subcellular location">
    <subcellularLocation>
        <location evidence="10">Cell inner membrane</location>
        <topology evidence="10">Multi-pass membrane protein</topology>
    </subcellularLocation>
    <subcellularLocation>
        <location evidence="1">Cell membrane</location>
        <topology evidence="1">Multi-pass membrane protein</topology>
    </subcellularLocation>
</comment>
<keyword evidence="4 10" id="KW-0133">Cell shape</keyword>
<keyword evidence="13" id="KW-1185">Reference proteome</keyword>
<feature type="transmembrane region" description="Helical" evidence="10">
    <location>
        <begin position="318"/>
        <end position="339"/>
    </location>
</feature>
<evidence type="ECO:0000256" key="11">
    <source>
        <dbReference type="PIRNR" id="PIRNR002869"/>
    </source>
</evidence>
<organism evidence="12 13">
    <name type="scientific">Undibacterium baiyunense</name>
    <dbReference type="NCBI Taxonomy" id="2828731"/>
    <lineage>
        <taxon>Bacteria</taxon>
        <taxon>Pseudomonadati</taxon>
        <taxon>Pseudomonadota</taxon>
        <taxon>Betaproteobacteria</taxon>
        <taxon>Burkholderiales</taxon>
        <taxon>Oxalobacteraceae</taxon>
        <taxon>Undibacterium</taxon>
    </lineage>
</organism>
<keyword evidence="5 10" id="KW-0573">Peptidoglycan synthesis</keyword>
<dbReference type="PANTHER" id="PTHR47019">
    <property type="entry name" value="LIPID II FLIPPASE MURJ"/>
    <property type="match status" value="1"/>
</dbReference>
<evidence type="ECO:0000256" key="1">
    <source>
        <dbReference type="ARBA" id="ARBA00004651"/>
    </source>
</evidence>
<keyword evidence="2 10" id="KW-1003">Cell membrane</keyword>
<dbReference type="Pfam" id="PF03023">
    <property type="entry name" value="MurJ"/>
    <property type="match status" value="1"/>
</dbReference>
<feature type="transmembrane region" description="Helical" evidence="10">
    <location>
        <begin position="240"/>
        <end position="259"/>
    </location>
</feature>
<keyword evidence="10" id="KW-0997">Cell inner membrane</keyword>
<dbReference type="RefSeq" id="WP_212684701.1">
    <property type="nucleotide sequence ID" value="NZ_JAGSPM010000007.1"/>
</dbReference>
<evidence type="ECO:0000313" key="12">
    <source>
        <dbReference type="EMBL" id="MBR7747301.1"/>
    </source>
</evidence>
<keyword evidence="7 10" id="KW-0472">Membrane</keyword>
<evidence type="ECO:0000256" key="2">
    <source>
        <dbReference type="ARBA" id="ARBA00022475"/>
    </source>
</evidence>
<evidence type="ECO:0000256" key="3">
    <source>
        <dbReference type="ARBA" id="ARBA00022692"/>
    </source>
</evidence>
<evidence type="ECO:0000256" key="9">
    <source>
        <dbReference type="ARBA" id="ARBA00061532"/>
    </source>
</evidence>
<feature type="transmembrane region" description="Helical" evidence="10">
    <location>
        <begin position="391"/>
        <end position="410"/>
    </location>
</feature>
<feature type="transmembrane region" description="Helical" evidence="10">
    <location>
        <begin position="133"/>
        <end position="153"/>
    </location>
</feature>
<evidence type="ECO:0000256" key="5">
    <source>
        <dbReference type="ARBA" id="ARBA00022984"/>
    </source>
</evidence>
<comment type="function">
    <text evidence="8 10 11">Involved in peptidoglycan biosynthesis. Transports lipid-linked peptidoglycan precursors from the inner to the outer leaflet of the cytoplasmic membrane.</text>
</comment>
<dbReference type="GO" id="GO:0015648">
    <property type="term" value="F:lipid-linked peptidoglycan transporter activity"/>
    <property type="evidence" value="ECO:0007669"/>
    <property type="project" value="UniProtKB-UniRule"/>
</dbReference>
<feature type="transmembrane region" description="Helical" evidence="10">
    <location>
        <begin position="160"/>
        <end position="181"/>
    </location>
</feature>
<evidence type="ECO:0000256" key="10">
    <source>
        <dbReference type="HAMAP-Rule" id="MF_02078"/>
    </source>
</evidence>
<gene>
    <name evidence="10 12" type="primary">murJ</name>
    <name evidence="12" type="ORF">KDM92_11970</name>
</gene>
<feature type="transmembrane region" description="Helical" evidence="10">
    <location>
        <begin position="187"/>
        <end position="210"/>
    </location>
</feature>
<evidence type="ECO:0000256" key="4">
    <source>
        <dbReference type="ARBA" id="ARBA00022960"/>
    </source>
</evidence>
<evidence type="ECO:0000256" key="6">
    <source>
        <dbReference type="ARBA" id="ARBA00022989"/>
    </source>
</evidence>
<dbReference type="CDD" id="cd13123">
    <property type="entry name" value="MATE_MurJ_like"/>
    <property type="match status" value="1"/>
</dbReference>
<keyword evidence="3 10" id="KW-0812">Transmembrane</keyword>
<dbReference type="NCBIfam" id="TIGR01695">
    <property type="entry name" value="murJ_mviN"/>
    <property type="match status" value="1"/>
</dbReference>
<reference evidence="12 13" key="1">
    <citation type="submission" date="2021-04" db="EMBL/GenBank/DDBJ databases">
        <title>novel species isolated from subtropical streams in China.</title>
        <authorList>
            <person name="Lu H."/>
        </authorList>
    </citation>
    <scope>NUCLEOTIDE SEQUENCE [LARGE SCALE GENOMIC DNA]</scope>
    <source>
        <strain evidence="12 13">BYS107W</strain>
    </source>
</reference>
<evidence type="ECO:0000256" key="7">
    <source>
        <dbReference type="ARBA" id="ARBA00023136"/>
    </source>
</evidence>
<evidence type="ECO:0000313" key="13">
    <source>
        <dbReference type="Proteomes" id="UP000680158"/>
    </source>
</evidence>
<dbReference type="GO" id="GO:0009252">
    <property type="term" value="P:peptidoglycan biosynthetic process"/>
    <property type="evidence" value="ECO:0007669"/>
    <property type="project" value="UniProtKB-UniRule"/>
</dbReference>
<sequence length="517" mass="56169">MNLLKTLAAISSMTMLSRITGLIRDVLFGAYFGATAMMDAYVQAFKIPNFFRRLFAEGAFSQAFVPILAEYRNKSSDVEVKELVDHVATVLVWALLITCVLGVVGAPLLVLMFSSGFLGTSKFDLTVNLTRIMFPYIGFMSLVALSSGILNTWRRFKIPAFTPVLLNLCFIVAAYFSLALFGKEKQIYALACAVFVGGVLQLAIQIPSLIQIGMLPKLSWNPAFALRDPKVRRVLKQMGPAVLAVSATQISIMINSTWASFLPDGSASQLNFADRLMEFPSAMLGVALGTVLLPSLSSAKANADKTEYSSLLDWGLRLTCLLALPAAVGLLTLSDALTATLFHNGKFDAHAVNETAKAVAAYGVGLTGLILVKILAPGFYAQQDIRTPVKIALIVLVITQIMNVLFVPFIHQAGLALSVGLGACFNAALLYRGLRQRQLYTPSSGWLKFFVKLGVALLLMGGVALGLAAQLDWIALQSNRWIRAAFMGGVILTCMLVYFSSLFVMGFRLRDFRKVAR</sequence>
<dbReference type="PIRSF" id="PIRSF002869">
    <property type="entry name" value="MviN"/>
    <property type="match status" value="1"/>
</dbReference>
<dbReference type="InterPro" id="IPR051050">
    <property type="entry name" value="Lipid_II_flippase_MurJ/MviN"/>
</dbReference>
<dbReference type="PRINTS" id="PR01806">
    <property type="entry name" value="VIRFACTRMVIN"/>
</dbReference>
<feature type="transmembrane region" description="Helical" evidence="10">
    <location>
        <begin position="21"/>
        <end position="44"/>
    </location>
</feature>
<feature type="transmembrane region" description="Helical" evidence="10">
    <location>
        <begin position="90"/>
        <end position="113"/>
    </location>
</feature>
<comment type="pathway">
    <text evidence="10">Cell wall biogenesis; peptidoglycan biosynthesis.</text>
</comment>
<feature type="transmembrane region" description="Helical" evidence="10">
    <location>
        <begin position="446"/>
        <end position="469"/>
    </location>
</feature>
<evidence type="ECO:0000256" key="8">
    <source>
        <dbReference type="ARBA" id="ARBA00060041"/>
    </source>
</evidence>
<proteinExistence type="inferred from homology"/>
<keyword evidence="10 11" id="KW-0813">Transport</keyword>
<accession>A0A941DG19</accession>
<dbReference type="GO" id="GO:0034204">
    <property type="term" value="P:lipid translocation"/>
    <property type="evidence" value="ECO:0007669"/>
    <property type="project" value="TreeGrafter"/>
</dbReference>
<feature type="transmembrane region" description="Helical" evidence="10">
    <location>
        <begin position="279"/>
        <end position="297"/>
    </location>
</feature>
<keyword evidence="6 10" id="KW-1133">Transmembrane helix</keyword>
<feature type="transmembrane region" description="Helical" evidence="10">
    <location>
        <begin position="481"/>
        <end position="507"/>
    </location>
</feature>
<protein>
    <recommendedName>
        <fullName evidence="10">Probable lipid II flippase MurJ</fullName>
    </recommendedName>
</protein>
<dbReference type="EMBL" id="JAGSPM010000007">
    <property type="protein sequence ID" value="MBR7747301.1"/>
    <property type="molecule type" value="Genomic_DNA"/>
</dbReference>
<dbReference type="InterPro" id="IPR004268">
    <property type="entry name" value="MurJ"/>
</dbReference>
<dbReference type="AlphaFoldDB" id="A0A941DG19"/>
<dbReference type="GO" id="GO:0071555">
    <property type="term" value="P:cell wall organization"/>
    <property type="evidence" value="ECO:0007669"/>
    <property type="project" value="UniProtKB-UniRule"/>
</dbReference>
<name>A0A941DG19_9BURK</name>
<feature type="transmembrane region" description="Helical" evidence="10">
    <location>
        <begin position="416"/>
        <end position="434"/>
    </location>
</feature>
<comment type="similarity">
    <text evidence="9 10 11">Belongs to the MurJ/MviN family.</text>
</comment>